<sequence>MLTCLTAINQKGCRKRTNYSGSQQTRLSSHTAGKYIYKVMVDTNECTTPVKAVVIKPIITVVHSKLDYHHIQLANTHTK</sequence>
<organism evidence="1">
    <name type="scientific">Arundo donax</name>
    <name type="common">Giant reed</name>
    <name type="synonym">Donax arundinaceus</name>
    <dbReference type="NCBI Taxonomy" id="35708"/>
    <lineage>
        <taxon>Eukaryota</taxon>
        <taxon>Viridiplantae</taxon>
        <taxon>Streptophyta</taxon>
        <taxon>Embryophyta</taxon>
        <taxon>Tracheophyta</taxon>
        <taxon>Spermatophyta</taxon>
        <taxon>Magnoliopsida</taxon>
        <taxon>Liliopsida</taxon>
        <taxon>Poales</taxon>
        <taxon>Poaceae</taxon>
        <taxon>PACMAD clade</taxon>
        <taxon>Arundinoideae</taxon>
        <taxon>Arundineae</taxon>
        <taxon>Arundo</taxon>
    </lineage>
</organism>
<reference evidence="1" key="2">
    <citation type="journal article" date="2015" name="Data Brief">
        <title>Shoot transcriptome of the giant reed, Arundo donax.</title>
        <authorList>
            <person name="Barrero R.A."/>
            <person name="Guerrero F.D."/>
            <person name="Moolhuijzen P."/>
            <person name="Goolsby J.A."/>
            <person name="Tidwell J."/>
            <person name="Bellgard S.E."/>
            <person name="Bellgard M.I."/>
        </authorList>
    </citation>
    <scope>NUCLEOTIDE SEQUENCE</scope>
    <source>
        <tissue evidence="1">Shoot tissue taken approximately 20 cm above the soil surface</tissue>
    </source>
</reference>
<proteinExistence type="predicted"/>
<evidence type="ECO:0000313" key="1">
    <source>
        <dbReference type="EMBL" id="JAD86892.1"/>
    </source>
</evidence>
<name>A0A0A9DSY7_ARUDO</name>
<reference evidence="1" key="1">
    <citation type="submission" date="2014-09" db="EMBL/GenBank/DDBJ databases">
        <authorList>
            <person name="Magalhaes I.L.F."/>
            <person name="Oliveira U."/>
            <person name="Santos F.R."/>
            <person name="Vidigal T.H.D.A."/>
            <person name="Brescovit A.D."/>
            <person name="Santos A.J."/>
        </authorList>
    </citation>
    <scope>NUCLEOTIDE SEQUENCE</scope>
    <source>
        <tissue evidence="1">Shoot tissue taken approximately 20 cm above the soil surface</tissue>
    </source>
</reference>
<dbReference type="EMBL" id="GBRH01211003">
    <property type="protein sequence ID" value="JAD86892.1"/>
    <property type="molecule type" value="Transcribed_RNA"/>
</dbReference>
<accession>A0A0A9DSY7</accession>
<dbReference type="AlphaFoldDB" id="A0A0A9DSY7"/>
<protein>
    <submittedName>
        <fullName evidence="1">Uncharacterized protein</fullName>
    </submittedName>
</protein>